<dbReference type="InterPro" id="IPR046866">
    <property type="entry name" value="FapA_N"/>
</dbReference>
<reference evidence="2" key="1">
    <citation type="submission" date="2021-03" db="EMBL/GenBank/DDBJ databases">
        <title>novel species isolated from a fishpond in China.</title>
        <authorList>
            <person name="Lu H."/>
            <person name="Cai Z."/>
        </authorList>
    </citation>
    <scope>NUCLEOTIDE SEQUENCE</scope>
    <source>
        <strain evidence="2">JCM 30855</strain>
    </source>
</reference>
<sequence length="551" mass="60940">MKGITLNQEEGGKFVKLSIDTKSVEEKLDARQLIDFVRTSEFGKLFLFEDKLVKLAQETHKAKENNSHKVLNERVAERRNAEVQYKLLDSDMSAELVMTSACGGKNPNYPQLLKMAREAGIRRGLGRNRLTQAVQRAEKEPPGSEIRLLVAKGLPPKNGRSSRVIPLVPNALERILRPQEISNTRVDMRDLGDIICVKAGTPVLKRLPPTEGRAGYTVRGESIKPIVGEWQPIKPAGGTMISPDNENLILSEISGMPKFKDGSMWVDETYVCKGVNVGTGNVNYDGAVIVNGDVTEKMLITATGDITINGFVESAVIQAGGDIIITQGAMGKQSETGNLEYSTKLVAQGNVHVQHGQGLDISCHGNVTVGKQLAHSRINCSGGVTIGPIDNPNGNLFGCEIQCQLAVRAGTIGAVSGSNLFVDYSDGYNFVIERKDLMEDLLKQLQDNFYRHKGKMDIIKKKNLPKDLADKLSTALKLYKNEEQLLAWVTQRVEDLRKAKDQYVEVASLVASKKIYSGVVVKLNNRTWKADREYSRGRVHYFEHQWHFEPG</sequence>
<evidence type="ECO:0000313" key="2">
    <source>
        <dbReference type="EMBL" id="MBN7824435.1"/>
    </source>
</evidence>
<gene>
    <name evidence="2" type="ORF">J0A66_04265</name>
</gene>
<dbReference type="PANTHER" id="PTHR38032">
    <property type="entry name" value="POLYMERASE-RELATED"/>
    <property type="match status" value="1"/>
</dbReference>
<organism evidence="2 3">
    <name type="scientific">Bowmanella dokdonensis</name>
    <dbReference type="NCBI Taxonomy" id="751969"/>
    <lineage>
        <taxon>Bacteria</taxon>
        <taxon>Pseudomonadati</taxon>
        <taxon>Pseudomonadota</taxon>
        <taxon>Gammaproteobacteria</taxon>
        <taxon>Alteromonadales</taxon>
        <taxon>Alteromonadaceae</taxon>
        <taxon>Bowmanella</taxon>
    </lineage>
</organism>
<keyword evidence="3" id="KW-1185">Reference proteome</keyword>
<dbReference type="EMBL" id="JAFKCV010000002">
    <property type="protein sequence ID" value="MBN7824435.1"/>
    <property type="molecule type" value="Genomic_DNA"/>
</dbReference>
<dbReference type="AlphaFoldDB" id="A0A939DKW2"/>
<dbReference type="Pfam" id="PF03961">
    <property type="entry name" value="FapA"/>
    <property type="match status" value="1"/>
</dbReference>
<dbReference type="Pfam" id="PF20250">
    <property type="entry name" value="FapA_N"/>
    <property type="match status" value="1"/>
</dbReference>
<feature type="domain" description="Flagellar Assembly Protein A N-terminal region" evidence="1">
    <location>
        <begin position="87"/>
        <end position="261"/>
    </location>
</feature>
<dbReference type="InterPro" id="IPR046865">
    <property type="entry name" value="FapA_b_solenoid"/>
</dbReference>
<dbReference type="Proteomes" id="UP000664654">
    <property type="component" value="Unassembled WGS sequence"/>
</dbReference>
<dbReference type="RefSeq" id="WP_206572550.1">
    <property type="nucleotide sequence ID" value="NZ_JAFKCV010000002.1"/>
</dbReference>
<comment type="caution">
    <text evidence="2">The sequence shown here is derived from an EMBL/GenBank/DDBJ whole genome shotgun (WGS) entry which is preliminary data.</text>
</comment>
<dbReference type="PANTHER" id="PTHR38032:SF1">
    <property type="entry name" value="RNA-BINDING PROTEIN KHPB N-TERMINAL DOMAIN-CONTAINING PROTEIN"/>
    <property type="match status" value="1"/>
</dbReference>
<evidence type="ECO:0000313" key="3">
    <source>
        <dbReference type="Proteomes" id="UP000664654"/>
    </source>
</evidence>
<proteinExistence type="predicted"/>
<evidence type="ECO:0000259" key="1">
    <source>
        <dbReference type="Pfam" id="PF20250"/>
    </source>
</evidence>
<protein>
    <submittedName>
        <fullName evidence="2">DUF342 domain-containing protein</fullName>
    </submittedName>
</protein>
<accession>A0A939DKW2</accession>
<dbReference type="InterPro" id="IPR005646">
    <property type="entry name" value="FapA"/>
</dbReference>
<name>A0A939DKW2_9ALTE</name>